<dbReference type="EC" id="2.1.1.113" evidence="2"/>
<accession>A0A5U2LCK2</accession>
<reference evidence="10" key="1">
    <citation type="submission" date="2018-07" db="EMBL/GenBank/DDBJ databases">
        <authorList>
            <consortium name="GenomeTrakr network: Whole genome sequencing for foodborne pathogen traceback"/>
        </authorList>
    </citation>
    <scope>NUCLEOTIDE SEQUENCE</scope>
    <source>
        <strain evidence="10">CFSAN024207</strain>
        <strain evidence="11">CFSAN047939</strain>
    </source>
</reference>
<dbReference type="InterPro" id="IPR017985">
    <property type="entry name" value="MeTrfase_CN4_CS"/>
</dbReference>
<evidence type="ECO:0000256" key="4">
    <source>
        <dbReference type="ARBA" id="ARBA00022679"/>
    </source>
</evidence>
<proteinExistence type="inferred from homology"/>
<dbReference type="SUPFAM" id="SSF53335">
    <property type="entry name" value="S-adenosyl-L-methionine-dependent methyltransferases"/>
    <property type="match status" value="1"/>
</dbReference>
<evidence type="ECO:0000256" key="3">
    <source>
        <dbReference type="ARBA" id="ARBA00022603"/>
    </source>
</evidence>
<dbReference type="GO" id="GO:0009307">
    <property type="term" value="P:DNA restriction-modification system"/>
    <property type="evidence" value="ECO:0007669"/>
    <property type="project" value="UniProtKB-KW"/>
</dbReference>
<evidence type="ECO:0000256" key="1">
    <source>
        <dbReference type="ARBA" id="ARBA00010203"/>
    </source>
</evidence>
<dbReference type="InterPro" id="IPR029063">
    <property type="entry name" value="SAM-dependent_MTases_sf"/>
</dbReference>
<comment type="caution">
    <text evidence="10">The sequence shown here is derived from an EMBL/GenBank/DDBJ whole genome shotgun (WGS) entry which is preliminary data.</text>
</comment>
<dbReference type="InterPro" id="IPR002941">
    <property type="entry name" value="DNA_methylase_N4/N6"/>
</dbReference>
<name>A0A5U2LCK2_SALER</name>
<evidence type="ECO:0000256" key="8">
    <source>
        <dbReference type="ARBA" id="ARBA00049120"/>
    </source>
</evidence>
<keyword evidence="7" id="KW-0238">DNA-binding</keyword>
<comment type="similarity">
    <text evidence="1">Belongs to the N(4)/N(6)-methyltransferase family. N(4) subfamily.</text>
</comment>
<evidence type="ECO:0000256" key="7">
    <source>
        <dbReference type="ARBA" id="ARBA00023125"/>
    </source>
</evidence>
<feature type="domain" description="DNA methylase N-4/N-6" evidence="9">
    <location>
        <begin position="9"/>
        <end position="78"/>
    </location>
</feature>
<keyword evidence="3" id="KW-0489">Methyltransferase</keyword>
<sequence length="385" mass="43798">MLWEIMIFEQDRLNLTNKKRTSRLPWRGQFSPELIEYFISDVCLNCETFYDPFCGSGTVLFEASIAGKTSYGSEINPAAWCLASLSTLSQLPLNQRESIKLELQNFFLRSDVDAVILEEIKNHKDVYVKIALSSAVLLGMKNSKNFNVDILRKGAKVLFQTLDESPLFIKPTYCHLEDARFTSLSDQSIDAVITSPPYINVFNYHQNYRPAIELLDWKPLDAAKSEIGANRKFRQNRFLTVVQYAIDMGMTLNELVRVTRDNAKIIMVVGRQSNVLGASFENSKIISDLANNTNQLILKNQAERVFKNMFGENIIEDILIFEKKSSERHIIEKENSIKIGVEMLNNALKSVPEKNMNLLQDAIKKGNLVTESQQLTISNPLIEGK</sequence>
<dbReference type="GO" id="GO:0003677">
    <property type="term" value="F:DNA binding"/>
    <property type="evidence" value="ECO:0007669"/>
    <property type="project" value="UniProtKB-KW"/>
</dbReference>
<organism evidence="10">
    <name type="scientific">Salmonella enterica</name>
    <name type="common">Salmonella choleraesuis</name>
    <dbReference type="NCBI Taxonomy" id="28901"/>
    <lineage>
        <taxon>Bacteria</taxon>
        <taxon>Pseudomonadati</taxon>
        <taxon>Pseudomonadota</taxon>
        <taxon>Gammaproteobacteria</taxon>
        <taxon>Enterobacterales</taxon>
        <taxon>Enterobacteriaceae</taxon>
        <taxon>Salmonella</taxon>
    </lineage>
</organism>
<evidence type="ECO:0000313" key="11">
    <source>
        <dbReference type="EMBL" id="EBQ4317456.1"/>
    </source>
</evidence>
<dbReference type="EMBL" id="AAGOZC010000019">
    <property type="protein sequence ID" value="EBQ4317456.1"/>
    <property type="molecule type" value="Genomic_DNA"/>
</dbReference>
<keyword evidence="5" id="KW-0949">S-adenosyl-L-methionine</keyword>
<evidence type="ECO:0000259" key="9">
    <source>
        <dbReference type="Pfam" id="PF01555"/>
    </source>
</evidence>
<dbReference type="AlphaFoldDB" id="A0A5U2LCK2"/>
<dbReference type="GO" id="GO:0015667">
    <property type="term" value="F:site-specific DNA-methyltransferase (cytosine-N4-specific) activity"/>
    <property type="evidence" value="ECO:0007669"/>
    <property type="project" value="UniProtKB-EC"/>
</dbReference>
<protein>
    <recommendedName>
        <fullName evidence="2">site-specific DNA-methyltransferase (cytosine-N(4)-specific)</fullName>
        <ecNumber evidence="2">2.1.1.113</ecNumber>
    </recommendedName>
</protein>
<comment type="catalytic activity">
    <reaction evidence="8">
        <text>a 2'-deoxycytidine in DNA + S-adenosyl-L-methionine = an N(4)-methyl-2'-deoxycytidine in DNA + S-adenosyl-L-homocysteine + H(+)</text>
        <dbReference type="Rhea" id="RHEA:16857"/>
        <dbReference type="Rhea" id="RHEA-COMP:11369"/>
        <dbReference type="Rhea" id="RHEA-COMP:13674"/>
        <dbReference type="ChEBI" id="CHEBI:15378"/>
        <dbReference type="ChEBI" id="CHEBI:57856"/>
        <dbReference type="ChEBI" id="CHEBI:59789"/>
        <dbReference type="ChEBI" id="CHEBI:85452"/>
        <dbReference type="ChEBI" id="CHEBI:137933"/>
        <dbReference type="EC" id="2.1.1.113"/>
    </reaction>
</comment>
<dbReference type="Gene3D" id="3.40.50.150">
    <property type="entry name" value="Vaccinia Virus protein VP39"/>
    <property type="match status" value="2"/>
</dbReference>
<evidence type="ECO:0000256" key="2">
    <source>
        <dbReference type="ARBA" id="ARBA00012185"/>
    </source>
</evidence>
<evidence type="ECO:0000256" key="5">
    <source>
        <dbReference type="ARBA" id="ARBA00022691"/>
    </source>
</evidence>
<keyword evidence="6" id="KW-0680">Restriction system</keyword>
<dbReference type="Pfam" id="PF01555">
    <property type="entry name" value="N6_N4_Mtase"/>
    <property type="match status" value="1"/>
</dbReference>
<dbReference type="PROSITE" id="PS00093">
    <property type="entry name" value="N4_MTASE"/>
    <property type="match status" value="1"/>
</dbReference>
<gene>
    <name evidence="11" type="ORF">A2H40_17385</name>
    <name evidence="10" type="ORF">LM31_09500</name>
</gene>
<keyword evidence="4" id="KW-0808">Transferase</keyword>
<evidence type="ECO:0000313" key="10">
    <source>
        <dbReference type="EMBL" id="EBP0975575.1"/>
    </source>
</evidence>
<evidence type="ECO:0000256" key="6">
    <source>
        <dbReference type="ARBA" id="ARBA00022747"/>
    </source>
</evidence>
<dbReference type="GO" id="GO:0032259">
    <property type="term" value="P:methylation"/>
    <property type="evidence" value="ECO:0007669"/>
    <property type="project" value="UniProtKB-KW"/>
</dbReference>
<dbReference type="EMBL" id="AAGKQP010000006">
    <property type="protein sequence ID" value="EBP0975575.1"/>
    <property type="molecule type" value="Genomic_DNA"/>
</dbReference>
<dbReference type="GO" id="GO:0008170">
    <property type="term" value="F:N-methyltransferase activity"/>
    <property type="evidence" value="ECO:0007669"/>
    <property type="project" value="InterPro"/>
</dbReference>